<evidence type="ECO:0000256" key="1">
    <source>
        <dbReference type="ARBA" id="ARBA00008324"/>
    </source>
</evidence>
<evidence type="ECO:0000259" key="4">
    <source>
        <dbReference type="Pfam" id="PF03061"/>
    </source>
</evidence>
<comment type="caution">
    <text evidence="5">The sequence shown here is derived from an EMBL/GenBank/DDBJ whole genome shotgun (WGS) entry which is preliminary data.</text>
</comment>
<dbReference type="CDD" id="cd03443">
    <property type="entry name" value="PaaI_thioesterase"/>
    <property type="match status" value="1"/>
</dbReference>
<accession>A0AA38UUU3</accession>
<proteinExistence type="inferred from homology"/>
<dbReference type="InterPro" id="IPR006683">
    <property type="entry name" value="Thioestr_dom"/>
</dbReference>
<organism evidence="5 6">
    <name type="scientific">Lentinula detonsa</name>
    <dbReference type="NCBI Taxonomy" id="2804962"/>
    <lineage>
        <taxon>Eukaryota</taxon>
        <taxon>Fungi</taxon>
        <taxon>Dikarya</taxon>
        <taxon>Basidiomycota</taxon>
        <taxon>Agaricomycotina</taxon>
        <taxon>Agaricomycetes</taxon>
        <taxon>Agaricomycetidae</taxon>
        <taxon>Agaricales</taxon>
        <taxon>Marasmiineae</taxon>
        <taxon>Omphalotaceae</taxon>
        <taxon>Lentinula</taxon>
    </lineage>
</organism>
<keyword evidence="2" id="KW-0378">Hydrolase</keyword>
<dbReference type="Proteomes" id="UP001163850">
    <property type="component" value="Unassembled WGS sequence"/>
</dbReference>
<comment type="similarity">
    <text evidence="1">Belongs to the thioesterase PaaI family.</text>
</comment>
<feature type="domain" description="Thioesterase" evidence="4">
    <location>
        <begin position="140"/>
        <end position="217"/>
    </location>
</feature>
<feature type="region of interest" description="Disordered" evidence="3">
    <location>
        <begin position="1"/>
        <end position="36"/>
    </location>
</feature>
<dbReference type="InterPro" id="IPR039298">
    <property type="entry name" value="ACOT13"/>
</dbReference>
<protein>
    <recommendedName>
        <fullName evidence="4">Thioesterase domain-containing protein</fullName>
    </recommendedName>
</protein>
<evidence type="ECO:0000313" key="6">
    <source>
        <dbReference type="Proteomes" id="UP001163850"/>
    </source>
</evidence>
<dbReference type="PANTHER" id="PTHR21660:SF1">
    <property type="entry name" value="ACYL-COENZYME A THIOESTERASE 13"/>
    <property type="match status" value="1"/>
</dbReference>
<dbReference type="GO" id="GO:0047617">
    <property type="term" value="F:fatty acyl-CoA hydrolase activity"/>
    <property type="evidence" value="ECO:0007669"/>
    <property type="project" value="InterPro"/>
</dbReference>
<sequence length="235" mass="25151">MTSRYSSTSASTSALAMHSHTHDTPSSSPGSSRKVWIDPASLPNEGDISTVSGNAPGYVKQLNYNTYHSYGVGAEDCFGYKVGKEVKFVDVSINRKLDRQERLEATTVAEVVVNKCMSDLMLHSKGLESILLLDMLNGAGMLHGGCVAYLIDNCCSTPLLVLGLIQNVNGVGVTQAMNVLFHSPAPIGTCLQIKSTSVSLGGRVMTSRCEVVDKHTGRPVASAFLNKMQPNQTKL</sequence>
<dbReference type="Pfam" id="PF03061">
    <property type="entry name" value="4HBT"/>
    <property type="match status" value="1"/>
</dbReference>
<dbReference type="SUPFAM" id="SSF54637">
    <property type="entry name" value="Thioesterase/thiol ester dehydrase-isomerase"/>
    <property type="match status" value="1"/>
</dbReference>
<evidence type="ECO:0000256" key="2">
    <source>
        <dbReference type="ARBA" id="ARBA00022801"/>
    </source>
</evidence>
<evidence type="ECO:0000313" key="5">
    <source>
        <dbReference type="EMBL" id="KAJ3986454.1"/>
    </source>
</evidence>
<feature type="compositionally biased region" description="Low complexity" evidence="3">
    <location>
        <begin position="1"/>
        <end position="32"/>
    </location>
</feature>
<name>A0AA38UUU3_9AGAR</name>
<reference evidence="5" key="1">
    <citation type="submission" date="2022-08" db="EMBL/GenBank/DDBJ databases">
        <authorList>
            <consortium name="DOE Joint Genome Institute"/>
            <person name="Min B."/>
            <person name="Riley R."/>
            <person name="Sierra-Patev S."/>
            <person name="Naranjo-Ortiz M."/>
            <person name="Looney B."/>
            <person name="Konkel Z."/>
            <person name="Slot J.C."/>
            <person name="Sakamoto Y."/>
            <person name="Steenwyk J.L."/>
            <person name="Rokas A."/>
            <person name="Carro J."/>
            <person name="Camarero S."/>
            <person name="Ferreira P."/>
            <person name="Molpeceres G."/>
            <person name="Ruiz-Duenas F.J."/>
            <person name="Serrano A."/>
            <person name="Henrissat B."/>
            <person name="Drula E."/>
            <person name="Hughes K.W."/>
            <person name="Mata J.L."/>
            <person name="Ishikawa N.K."/>
            <person name="Vargas-Isla R."/>
            <person name="Ushijima S."/>
            <person name="Smith C.A."/>
            <person name="Ahrendt S."/>
            <person name="Andreopoulos W."/>
            <person name="He G."/>
            <person name="Labutti K."/>
            <person name="Lipzen A."/>
            <person name="Ng V."/>
            <person name="Sandor L."/>
            <person name="Barry K."/>
            <person name="Martinez A.T."/>
            <person name="Xiao Y."/>
            <person name="Gibbons J.G."/>
            <person name="Terashima K."/>
            <person name="Hibbett D.S."/>
            <person name="Grigoriev I.V."/>
        </authorList>
    </citation>
    <scope>NUCLEOTIDE SEQUENCE</scope>
    <source>
        <strain evidence="5">TFB7829</strain>
    </source>
</reference>
<dbReference type="Gene3D" id="3.10.129.10">
    <property type="entry name" value="Hotdog Thioesterase"/>
    <property type="match status" value="1"/>
</dbReference>
<dbReference type="PANTHER" id="PTHR21660">
    <property type="entry name" value="THIOESTERASE SUPERFAMILY MEMBER-RELATED"/>
    <property type="match status" value="1"/>
</dbReference>
<dbReference type="EMBL" id="MU801940">
    <property type="protein sequence ID" value="KAJ3986454.1"/>
    <property type="molecule type" value="Genomic_DNA"/>
</dbReference>
<dbReference type="InterPro" id="IPR029069">
    <property type="entry name" value="HotDog_dom_sf"/>
</dbReference>
<evidence type="ECO:0000256" key="3">
    <source>
        <dbReference type="SAM" id="MobiDB-lite"/>
    </source>
</evidence>
<gene>
    <name evidence="5" type="ORF">F5890DRAFT_988793</name>
</gene>
<dbReference type="AlphaFoldDB" id="A0AA38UUU3"/>